<dbReference type="OrthoDB" id="68328at2759"/>
<dbReference type="GO" id="GO:0009062">
    <property type="term" value="P:fatty acid catabolic process"/>
    <property type="evidence" value="ECO:0007669"/>
    <property type="project" value="TreeGrafter"/>
</dbReference>
<evidence type="ECO:0000256" key="2">
    <source>
        <dbReference type="ARBA" id="ARBA00022801"/>
    </source>
</evidence>
<name>A0A6A5Q6T9_AMPQU</name>
<organism evidence="6 7">
    <name type="scientific">Ampelomyces quisqualis</name>
    <name type="common">Powdery mildew agent</name>
    <dbReference type="NCBI Taxonomy" id="50730"/>
    <lineage>
        <taxon>Eukaryota</taxon>
        <taxon>Fungi</taxon>
        <taxon>Dikarya</taxon>
        <taxon>Ascomycota</taxon>
        <taxon>Pezizomycotina</taxon>
        <taxon>Dothideomycetes</taxon>
        <taxon>Pleosporomycetidae</taxon>
        <taxon>Pleosporales</taxon>
        <taxon>Pleosporineae</taxon>
        <taxon>Phaeosphaeriaceae</taxon>
        <taxon>Ampelomyces</taxon>
    </lineage>
</organism>
<dbReference type="GO" id="GO:0006637">
    <property type="term" value="P:acyl-CoA metabolic process"/>
    <property type="evidence" value="ECO:0007669"/>
    <property type="project" value="InterPro"/>
</dbReference>
<evidence type="ECO:0000313" key="7">
    <source>
        <dbReference type="Proteomes" id="UP000800096"/>
    </source>
</evidence>
<dbReference type="InterPro" id="IPR003703">
    <property type="entry name" value="Acyl_CoA_thio"/>
</dbReference>
<dbReference type="InterPro" id="IPR042171">
    <property type="entry name" value="Acyl-CoA_hotdog"/>
</dbReference>
<feature type="region of interest" description="Disordered" evidence="3">
    <location>
        <begin position="314"/>
        <end position="335"/>
    </location>
</feature>
<reference evidence="6" key="1">
    <citation type="journal article" date="2020" name="Stud. Mycol.">
        <title>101 Dothideomycetes genomes: a test case for predicting lifestyles and emergence of pathogens.</title>
        <authorList>
            <person name="Haridas S."/>
            <person name="Albert R."/>
            <person name="Binder M."/>
            <person name="Bloem J."/>
            <person name="Labutti K."/>
            <person name="Salamov A."/>
            <person name="Andreopoulos B."/>
            <person name="Baker S."/>
            <person name="Barry K."/>
            <person name="Bills G."/>
            <person name="Bluhm B."/>
            <person name="Cannon C."/>
            <person name="Castanera R."/>
            <person name="Culley D."/>
            <person name="Daum C."/>
            <person name="Ezra D."/>
            <person name="Gonzalez J."/>
            <person name="Henrissat B."/>
            <person name="Kuo A."/>
            <person name="Liang C."/>
            <person name="Lipzen A."/>
            <person name="Lutzoni F."/>
            <person name="Magnuson J."/>
            <person name="Mondo S."/>
            <person name="Nolan M."/>
            <person name="Ohm R."/>
            <person name="Pangilinan J."/>
            <person name="Park H.-J."/>
            <person name="Ramirez L."/>
            <person name="Alfaro M."/>
            <person name="Sun H."/>
            <person name="Tritt A."/>
            <person name="Yoshinaga Y."/>
            <person name="Zwiers L.-H."/>
            <person name="Turgeon B."/>
            <person name="Goodwin S."/>
            <person name="Spatafora J."/>
            <person name="Crous P."/>
            <person name="Grigoriev I."/>
        </authorList>
    </citation>
    <scope>NUCLEOTIDE SEQUENCE</scope>
    <source>
        <strain evidence="6">HMLAC05119</strain>
    </source>
</reference>
<comment type="similarity">
    <text evidence="1">Belongs to the C/M/P thioester hydrolase family.</text>
</comment>
<sequence length="335" mass="37664">MAKYNFTPLIEQLALNPTNSDNNEFETIHHPQRMGNPLDIAYGGYALGTACRAAYKCVSTGYHLYSMLGHYLGPAYSDRPLRAKVRTIRQTRTFATRQVEISQKRDNGEERICLIAMADFQVSEPATLLEFSKPPLESFPHHNGLPTQKEVFQKLLDDGKISQQLLDAHSKTFSLMEAHFDQRPCPDSVFAQNLFGMAKTLPTTQDHLPVTSRTTGDWFRCREKLNGEAEHLTNLSFLVDGAISFLPLSLNRMWFDDVGAVSSLDFALRIFKAGDEVDLSQWHKREISVSVASEGRSFGESWVWDEQGRAVASMSQQSILRPPPGGGKKRVKVKL</sequence>
<dbReference type="Gene3D" id="2.40.160.210">
    <property type="entry name" value="Acyl-CoA thioesterase, double hotdog domain"/>
    <property type="match status" value="1"/>
</dbReference>
<dbReference type="PANTHER" id="PTHR11066">
    <property type="entry name" value="ACYL-COA THIOESTERASE"/>
    <property type="match status" value="1"/>
</dbReference>
<dbReference type="Pfam" id="PF13622">
    <property type="entry name" value="4HBT_3"/>
    <property type="match status" value="1"/>
</dbReference>
<evidence type="ECO:0000256" key="3">
    <source>
        <dbReference type="SAM" id="MobiDB-lite"/>
    </source>
</evidence>
<feature type="domain" description="Acyl-CoA thioesterase-like C-terminal" evidence="5">
    <location>
        <begin position="206"/>
        <end position="319"/>
    </location>
</feature>
<proteinExistence type="inferred from homology"/>
<keyword evidence="7" id="KW-1185">Reference proteome</keyword>
<dbReference type="Proteomes" id="UP000800096">
    <property type="component" value="Unassembled WGS sequence"/>
</dbReference>
<keyword evidence="2" id="KW-0378">Hydrolase</keyword>
<accession>A0A6A5Q6T9</accession>
<dbReference type="CDD" id="cd03444">
    <property type="entry name" value="Thioesterase_II_repeat1"/>
    <property type="match status" value="1"/>
</dbReference>
<protein>
    <submittedName>
        <fullName evidence="6">Thioesterase-like superfamily-domain-containing protein</fullName>
    </submittedName>
</protein>
<dbReference type="InterPro" id="IPR029069">
    <property type="entry name" value="HotDog_dom_sf"/>
</dbReference>
<dbReference type="CDD" id="cd03445">
    <property type="entry name" value="Thioesterase_II_repeat2"/>
    <property type="match status" value="1"/>
</dbReference>
<dbReference type="InterPro" id="IPR049450">
    <property type="entry name" value="ACOT8-like_C"/>
</dbReference>
<dbReference type="SUPFAM" id="SSF54637">
    <property type="entry name" value="Thioesterase/thiol ester dehydrase-isomerase"/>
    <property type="match status" value="2"/>
</dbReference>
<dbReference type="AlphaFoldDB" id="A0A6A5Q6T9"/>
<dbReference type="EMBL" id="ML979144">
    <property type="protein sequence ID" value="KAF1911295.1"/>
    <property type="molecule type" value="Genomic_DNA"/>
</dbReference>
<gene>
    <name evidence="6" type="ORF">BDU57DRAFT_461505</name>
</gene>
<dbReference type="InterPro" id="IPR049449">
    <property type="entry name" value="TesB_ACOT8-like_N"/>
</dbReference>
<dbReference type="PANTHER" id="PTHR11066:SF35">
    <property type="entry name" value="ACYL-COA THIOESTERASE II"/>
    <property type="match status" value="1"/>
</dbReference>
<evidence type="ECO:0000256" key="1">
    <source>
        <dbReference type="ARBA" id="ARBA00006538"/>
    </source>
</evidence>
<feature type="domain" description="Acyl-CoA thioesterase-like N-terminal HotDog" evidence="4">
    <location>
        <begin position="36"/>
        <end position="121"/>
    </location>
</feature>
<dbReference type="Pfam" id="PF20789">
    <property type="entry name" value="4HBT_3C"/>
    <property type="match status" value="1"/>
</dbReference>
<evidence type="ECO:0000259" key="4">
    <source>
        <dbReference type="Pfam" id="PF13622"/>
    </source>
</evidence>
<dbReference type="GO" id="GO:0005782">
    <property type="term" value="C:peroxisomal matrix"/>
    <property type="evidence" value="ECO:0007669"/>
    <property type="project" value="UniProtKB-SubCell"/>
</dbReference>
<evidence type="ECO:0000259" key="5">
    <source>
        <dbReference type="Pfam" id="PF20789"/>
    </source>
</evidence>
<dbReference type="GO" id="GO:0047617">
    <property type="term" value="F:fatty acyl-CoA hydrolase activity"/>
    <property type="evidence" value="ECO:0007669"/>
    <property type="project" value="InterPro"/>
</dbReference>
<evidence type="ECO:0000313" key="6">
    <source>
        <dbReference type="EMBL" id="KAF1911295.1"/>
    </source>
</evidence>